<dbReference type="AlphaFoldDB" id="A0A383E5R1"/>
<dbReference type="EMBL" id="UINC01222833">
    <property type="protein sequence ID" value="SVE51780.1"/>
    <property type="molecule type" value="Genomic_DNA"/>
</dbReference>
<gene>
    <name evidence="1" type="ORF">METZ01_LOCUS504634</name>
</gene>
<sequence>GLSQTDTEDDSVVGEHIRQILENSLNATIEKEITGLTNSITQSVRELVREITPKIAREIIKEEIDKIKK</sequence>
<feature type="non-terminal residue" evidence="1">
    <location>
        <position position="1"/>
    </location>
</feature>
<proteinExistence type="predicted"/>
<protein>
    <submittedName>
        <fullName evidence="1">Uncharacterized protein</fullName>
    </submittedName>
</protein>
<reference evidence="1" key="1">
    <citation type="submission" date="2018-05" db="EMBL/GenBank/DDBJ databases">
        <authorList>
            <person name="Lanie J.A."/>
            <person name="Ng W.-L."/>
            <person name="Kazmierczak K.M."/>
            <person name="Andrzejewski T.M."/>
            <person name="Davidsen T.M."/>
            <person name="Wayne K.J."/>
            <person name="Tettelin H."/>
            <person name="Glass J.I."/>
            <person name="Rusch D."/>
            <person name="Podicherti R."/>
            <person name="Tsui H.-C.T."/>
            <person name="Winkler M.E."/>
        </authorList>
    </citation>
    <scope>NUCLEOTIDE SEQUENCE</scope>
</reference>
<organism evidence="1">
    <name type="scientific">marine metagenome</name>
    <dbReference type="NCBI Taxonomy" id="408172"/>
    <lineage>
        <taxon>unclassified sequences</taxon>
        <taxon>metagenomes</taxon>
        <taxon>ecological metagenomes</taxon>
    </lineage>
</organism>
<accession>A0A383E5R1</accession>
<evidence type="ECO:0000313" key="1">
    <source>
        <dbReference type="EMBL" id="SVE51780.1"/>
    </source>
</evidence>
<name>A0A383E5R1_9ZZZZ</name>